<evidence type="ECO:0000313" key="2">
    <source>
        <dbReference type="Proteomes" id="UP000016931"/>
    </source>
</evidence>
<gene>
    <name evidence="1" type="ORF">SEPMUDRAFT_124132</name>
</gene>
<evidence type="ECO:0000313" key="1">
    <source>
        <dbReference type="EMBL" id="EMF15993.1"/>
    </source>
</evidence>
<dbReference type="EMBL" id="KB456261">
    <property type="protein sequence ID" value="EMF15993.1"/>
    <property type="molecule type" value="Genomic_DNA"/>
</dbReference>
<protein>
    <submittedName>
        <fullName evidence="1">Uncharacterized protein</fullName>
    </submittedName>
</protein>
<organism evidence="1 2">
    <name type="scientific">Sphaerulina musiva (strain SO2202)</name>
    <name type="common">Poplar stem canker fungus</name>
    <name type="synonym">Septoria musiva</name>
    <dbReference type="NCBI Taxonomy" id="692275"/>
    <lineage>
        <taxon>Eukaryota</taxon>
        <taxon>Fungi</taxon>
        <taxon>Dikarya</taxon>
        <taxon>Ascomycota</taxon>
        <taxon>Pezizomycotina</taxon>
        <taxon>Dothideomycetes</taxon>
        <taxon>Dothideomycetidae</taxon>
        <taxon>Mycosphaerellales</taxon>
        <taxon>Mycosphaerellaceae</taxon>
        <taxon>Sphaerulina</taxon>
    </lineage>
</organism>
<name>M3CQP0_SPHMS</name>
<dbReference type="AlphaFoldDB" id="M3CQP0"/>
<dbReference type="RefSeq" id="XP_016764114.1">
    <property type="nucleotide sequence ID" value="XM_016901886.1"/>
</dbReference>
<dbReference type="HOGENOM" id="CLU_3051917_0_0_1"/>
<dbReference type="PROSITE" id="PS51257">
    <property type="entry name" value="PROKAR_LIPOPROTEIN"/>
    <property type="match status" value="1"/>
</dbReference>
<dbReference type="Proteomes" id="UP000016931">
    <property type="component" value="Unassembled WGS sequence"/>
</dbReference>
<reference evidence="1 2" key="1">
    <citation type="journal article" date="2012" name="PLoS Pathog.">
        <title>Diverse lifestyles and strategies of plant pathogenesis encoded in the genomes of eighteen Dothideomycetes fungi.</title>
        <authorList>
            <person name="Ohm R.A."/>
            <person name="Feau N."/>
            <person name="Henrissat B."/>
            <person name="Schoch C.L."/>
            <person name="Horwitz B.A."/>
            <person name="Barry K.W."/>
            <person name="Condon B.J."/>
            <person name="Copeland A.C."/>
            <person name="Dhillon B."/>
            <person name="Glaser F."/>
            <person name="Hesse C.N."/>
            <person name="Kosti I."/>
            <person name="LaButti K."/>
            <person name="Lindquist E.A."/>
            <person name="Lucas S."/>
            <person name="Salamov A.A."/>
            <person name="Bradshaw R.E."/>
            <person name="Ciuffetti L."/>
            <person name="Hamelin R.C."/>
            <person name="Kema G.H.J."/>
            <person name="Lawrence C."/>
            <person name="Scott J.A."/>
            <person name="Spatafora J.W."/>
            <person name="Turgeon B.G."/>
            <person name="de Wit P.J.G.M."/>
            <person name="Zhong S."/>
            <person name="Goodwin S.B."/>
            <person name="Grigoriev I.V."/>
        </authorList>
    </citation>
    <scope>NUCLEOTIDE SEQUENCE [LARGE SCALE GENOMIC DNA]</scope>
    <source>
        <strain evidence="1 2">SO2202</strain>
    </source>
</reference>
<sequence>MSTHRAERQNHGGGRYTRHQAVGMLICTVLACSHKPPIWIDNKYITSTDPRRGC</sequence>
<keyword evidence="2" id="KW-1185">Reference proteome</keyword>
<proteinExistence type="predicted"/>
<dbReference type="GeneID" id="27899023"/>
<accession>M3CQP0</accession>